<dbReference type="InterPro" id="IPR051683">
    <property type="entry name" value="Enoyl-CoA_Hydratase/Isomerase"/>
</dbReference>
<name>A0A150HNN5_9GAMM</name>
<dbReference type="CDD" id="cd06558">
    <property type="entry name" value="crotonase-like"/>
    <property type="match status" value="1"/>
</dbReference>
<dbReference type="EMBL" id="JRUE01000185">
    <property type="protein sequence ID" value="KXZ67561.1"/>
    <property type="molecule type" value="Genomic_DNA"/>
</dbReference>
<dbReference type="Gene3D" id="3.90.226.10">
    <property type="entry name" value="2-enoyl-CoA Hydratase, Chain A, domain 1"/>
    <property type="match status" value="1"/>
</dbReference>
<dbReference type="EC" id="4.2.1.17" evidence="3"/>
<keyword evidence="3" id="KW-0456">Lyase</keyword>
<dbReference type="InterPro" id="IPR018376">
    <property type="entry name" value="Enoyl-CoA_hyd/isom_CS"/>
</dbReference>
<dbReference type="Pfam" id="PF00378">
    <property type="entry name" value="ECH_1"/>
    <property type="match status" value="1"/>
</dbReference>
<protein>
    <submittedName>
        <fullName evidence="3">Putative enoyl-CoA hydratase echA8</fullName>
        <ecNumber evidence="3">4.2.1.17</ecNumber>
    </submittedName>
</protein>
<dbReference type="Proteomes" id="UP000075680">
    <property type="component" value="Unassembled WGS sequence"/>
</dbReference>
<dbReference type="PANTHER" id="PTHR42964">
    <property type="entry name" value="ENOYL-COA HYDRATASE"/>
    <property type="match status" value="1"/>
</dbReference>
<organism evidence="3 4">
    <name type="scientific">Acinetobacter venetianus</name>
    <dbReference type="NCBI Taxonomy" id="52133"/>
    <lineage>
        <taxon>Bacteria</taxon>
        <taxon>Pseudomonadati</taxon>
        <taxon>Pseudomonadota</taxon>
        <taxon>Gammaproteobacteria</taxon>
        <taxon>Moraxellales</taxon>
        <taxon>Moraxellaceae</taxon>
        <taxon>Acinetobacter</taxon>
    </lineage>
</organism>
<comment type="similarity">
    <text evidence="1 2">Belongs to the enoyl-CoA hydratase/isomerase family.</text>
</comment>
<dbReference type="SUPFAM" id="SSF52096">
    <property type="entry name" value="ClpP/crotonase"/>
    <property type="match status" value="1"/>
</dbReference>
<reference evidence="3 4" key="1">
    <citation type="journal article" date="2016" name="Sci. Rep.">
        <title>Genomic and phenotypic characterization of the species Acinetobacter venetianus.</title>
        <authorList>
            <person name="Fondi M."/>
            <person name="Maida I."/>
            <person name="Perrin E."/>
            <person name="Orlandini V."/>
            <person name="La Torre L."/>
            <person name="Bosi E."/>
            <person name="Negroni A."/>
            <person name="Zanaroli G."/>
            <person name="Fava F."/>
            <person name="Decorosi F."/>
            <person name="Giovannetti L."/>
            <person name="Viti C."/>
            <person name="Vaneechoutte M."/>
            <person name="Dijkshoorn L."/>
            <person name="Fani R."/>
        </authorList>
    </citation>
    <scope>NUCLEOTIDE SEQUENCE [LARGE SCALE GENOMIC DNA]</scope>
    <source>
        <strain evidence="3 4">LUH5627</strain>
    </source>
</reference>
<proteinExistence type="inferred from homology"/>
<evidence type="ECO:0000313" key="3">
    <source>
        <dbReference type="EMBL" id="KXZ67561.1"/>
    </source>
</evidence>
<dbReference type="InterPro" id="IPR014748">
    <property type="entry name" value="Enoyl-CoA_hydra_C"/>
</dbReference>
<sequence length="267" mass="29072">MSYQFLQLEQQDQVAYIWLNRPELHNAFNTVVIEELHACFNTLNNRDDIRVVVLAGRGKSFSAGADLNWMKQAGQASSAENEADALKLAEMLHALATLKQPTIARVHGVAFGGGMGLASACDICIASHEAKFATSEVRLGLAPSTISPYVIRAIGERQASRYFLTAERISAIEAKQIGLAHEVTDAEHLDQKVQDVIDALLLGGPHAQAASKQLIQMVSKQPMSDVLLQQTAHHIAQVRQGAEAKEGLNAFLNKQQPAWISNSNNNN</sequence>
<dbReference type="InterPro" id="IPR001753">
    <property type="entry name" value="Enoyl-CoA_hydra/iso"/>
</dbReference>
<evidence type="ECO:0000256" key="1">
    <source>
        <dbReference type="ARBA" id="ARBA00005254"/>
    </source>
</evidence>
<dbReference type="PATRIC" id="fig|52133.18.peg.2215"/>
<dbReference type="FunFam" id="3.90.226.10:FF:000066">
    <property type="entry name" value="Enoyl-CoA hydratase"/>
    <property type="match status" value="1"/>
</dbReference>
<dbReference type="RefSeq" id="WP_061519030.1">
    <property type="nucleotide sequence ID" value="NZ_JRUE01000185.1"/>
</dbReference>
<dbReference type="AlphaFoldDB" id="A0A150HNN5"/>
<dbReference type="InterPro" id="IPR029045">
    <property type="entry name" value="ClpP/crotonase-like_dom_sf"/>
</dbReference>
<dbReference type="GO" id="GO:0004300">
    <property type="term" value="F:enoyl-CoA hydratase activity"/>
    <property type="evidence" value="ECO:0007669"/>
    <property type="project" value="UniProtKB-EC"/>
</dbReference>
<gene>
    <name evidence="3" type="primary">echA8_3</name>
    <name evidence="3" type="ORF">AVENLUH5627_02138</name>
</gene>
<evidence type="ECO:0000313" key="4">
    <source>
        <dbReference type="Proteomes" id="UP000075680"/>
    </source>
</evidence>
<evidence type="ECO:0000256" key="2">
    <source>
        <dbReference type="RuleBase" id="RU003707"/>
    </source>
</evidence>
<accession>A0A150HNN5</accession>
<dbReference type="PROSITE" id="PS00166">
    <property type="entry name" value="ENOYL_COA_HYDRATASE"/>
    <property type="match status" value="1"/>
</dbReference>
<dbReference type="Gene3D" id="1.10.12.10">
    <property type="entry name" value="Lyase 2-enoyl-coa Hydratase, Chain A, domain 2"/>
    <property type="match status" value="1"/>
</dbReference>
<dbReference type="PANTHER" id="PTHR42964:SF1">
    <property type="entry name" value="POLYKETIDE BIOSYNTHESIS ENOYL-COA HYDRATASE PKSH-RELATED"/>
    <property type="match status" value="1"/>
</dbReference>
<comment type="caution">
    <text evidence="3">The sequence shown here is derived from an EMBL/GenBank/DDBJ whole genome shotgun (WGS) entry which is preliminary data.</text>
</comment>